<dbReference type="SUPFAM" id="SSF51735">
    <property type="entry name" value="NAD(P)-binding Rossmann-fold domains"/>
    <property type="match status" value="1"/>
</dbReference>
<evidence type="ECO:0000256" key="12">
    <source>
        <dbReference type="RuleBase" id="RU000363"/>
    </source>
</evidence>
<dbReference type="InParanoid" id="A0A7E5X1Y4"/>
<keyword evidence="6" id="KW-0560">Oxidoreductase</keyword>
<dbReference type="GO" id="GO:0052650">
    <property type="term" value="F:all-trans-retinol dehydrogenase (NADP+) activity"/>
    <property type="evidence" value="ECO:0007669"/>
    <property type="project" value="UniProtKB-ARBA"/>
</dbReference>
<keyword evidence="5" id="KW-1133">Transmembrane helix</keyword>
<evidence type="ECO:0000256" key="6">
    <source>
        <dbReference type="ARBA" id="ARBA00023002"/>
    </source>
</evidence>
<evidence type="ECO:0000313" key="13">
    <source>
        <dbReference type="Proteomes" id="UP000322000"/>
    </source>
</evidence>
<dbReference type="Proteomes" id="UP000322000">
    <property type="component" value="Unplaced"/>
</dbReference>
<dbReference type="CDD" id="cd05339">
    <property type="entry name" value="17beta-HSDXI-like_SDR_c"/>
    <property type="match status" value="1"/>
</dbReference>
<dbReference type="GO" id="GO:0016020">
    <property type="term" value="C:membrane"/>
    <property type="evidence" value="ECO:0007669"/>
    <property type="project" value="UniProtKB-SubCell"/>
</dbReference>
<keyword evidence="4" id="KW-0521">NADP</keyword>
<dbReference type="RefSeq" id="XP_026746477.1">
    <property type="nucleotide sequence ID" value="XM_026890676.1"/>
</dbReference>
<dbReference type="PRINTS" id="PR00080">
    <property type="entry name" value="SDRFAMILY"/>
</dbReference>
<gene>
    <name evidence="14" type="primary">LOC113507735</name>
</gene>
<evidence type="ECO:0000256" key="3">
    <source>
        <dbReference type="ARBA" id="ARBA00022692"/>
    </source>
</evidence>
<dbReference type="FunCoup" id="A0A7E5X1Y4">
    <property type="interactions" value="109"/>
</dbReference>
<dbReference type="PRINTS" id="PR00081">
    <property type="entry name" value="GDHRDH"/>
</dbReference>
<name>A0A7E5X1Y4_TRINI</name>
<keyword evidence="7" id="KW-0443">Lipid metabolism</keyword>
<evidence type="ECO:0000256" key="5">
    <source>
        <dbReference type="ARBA" id="ARBA00022989"/>
    </source>
</evidence>
<dbReference type="Pfam" id="PF00106">
    <property type="entry name" value="adh_short"/>
    <property type="match status" value="1"/>
</dbReference>
<evidence type="ECO:0000256" key="11">
    <source>
        <dbReference type="ARBA" id="ARBA00082544"/>
    </source>
</evidence>
<comment type="subcellular location">
    <subcellularLocation>
        <location evidence="1">Membrane</location>
        <topology evidence="1">Multi-pass membrane protein</topology>
    </subcellularLocation>
</comment>
<evidence type="ECO:0000256" key="2">
    <source>
        <dbReference type="ARBA" id="ARBA00006484"/>
    </source>
</evidence>
<evidence type="ECO:0000256" key="7">
    <source>
        <dbReference type="ARBA" id="ARBA00023098"/>
    </source>
</evidence>
<dbReference type="InterPro" id="IPR002347">
    <property type="entry name" value="SDR_fam"/>
</dbReference>
<keyword evidence="8" id="KW-0472">Membrane</keyword>
<accession>A0A7E5X1Y4</accession>
<dbReference type="InterPro" id="IPR036291">
    <property type="entry name" value="NAD(P)-bd_dom_sf"/>
</dbReference>
<keyword evidence="13" id="KW-1185">Reference proteome</keyword>
<evidence type="ECO:0000256" key="4">
    <source>
        <dbReference type="ARBA" id="ARBA00022857"/>
    </source>
</evidence>
<dbReference type="PANTHER" id="PTHR24322:SF729">
    <property type="entry name" value="MIP05442P"/>
    <property type="match status" value="1"/>
</dbReference>
<evidence type="ECO:0000313" key="14">
    <source>
        <dbReference type="RefSeq" id="XP_026746477.1"/>
    </source>
</evidence>
<dbReference type="GO" id="GO:0005811">
    <property type="term" value="C:lipid droplet"/>
    <property type="evidence" value="ECO:0007669"/>
    <property type="project" value="TreeGrafter"/>
</dbReference>
<proteinExistence type="inferred from homology"/>
<evidence type="ECO:0000256" key="8">
    <source>
        <dbReference type="ARBA" id="ARBA00023136"/>
    </source>
</evidence>
<dbReference type="AlphaFoldDB" id="A0A7E5X1Y4"/>
<evidence type="ECO:0000256" key="1">
    <source>
        <dbReference type="ARBA" id="ARBA00004141"/>
    </source>
</evidence>
<dbReference type="KEGG" id="tnl:113507735"/>
<reference evidence="14" key="1">
    <citation type="submission" date="2025-08" db="UniProtKB">
        <authorList>
            <consortium name="RefSeq"/>
        </authorList>
    </citation>
    <scope>IDENTIFICATION</scope>
</reference>
<dbReference type="Gene3D" id="3.40.50.720">
    <property type="entry name" value="NAD(P)-binding Rossmann-like Domain"/>
    <property type="match status" value="1"/>
</dbReference>
<evidence type="ECO:0000256" key="10">
    <source>
        <dbReference type="ARBA" id="ARBA00068717"/>
    </source>
</evidence>
<protein>
    <recommendedName>
        <fullName evidence="10">Short-chain dehydrogenase/reductase 3</fullName>
    </recommendedName>
    <alternativeName>
        <fullName evidence="11">Retinal short-chain dehydrogenase/reductase 1</fullName>
    </alternativeName>
</protein>
<sequence length="464" mass="51841">MSPEEVVLLCGAYIFLHKSISSKKKRKRWWVRNYLLRRQDVLSDLCMFDGSFINFLRMSKSDFKYLLQNVGPFIEKQDTNLRSAVTAETRLAITLRYLATGDSYSSLSYTFRVSKQLISRIIPEVCKNIIRVLKNYIQTSTMLEGTKINSPSQMASVFDIAKDTVLFLVLSCYYILESLFWTLVPNAIRPMKSLKGDVVLVTGGAGGVGRLLAVKLARLGAKVVIWDISVEGLKKTCAAVTDEGYEIASYVVDLSDRTAVYAAAEKVKREVGKVDMLINNAGTVFGETLLDLSDYAIETTYKVNILSHYWTVKAFLPDMIATGKGHIVTVGSVAGMLGTYRCTDYSGTKFATIGFHESLFTELKAHGHNTIHATLVCPYYINTGMFDGVSPRLMPMLEPDYVAETMIDSIRKNEVNCVMPGSVRYLLPLKCLLPAKMCWDLMHRVMKGPQAMMEFKGKPKAVAT</sequence>
<comment type="function">
    <text evidence="9">Catalyzes the reduction of all-trans-retinal to all-trans-retinol in the presence of NADPH.</text>
</comment>
<dbReference type="GeneID" id="113507735"/>
<evidence type="ECO:0000256" key="9">
    <source>
        <dbReference type="ARBA" id="ARBA00059620"/>
    </source>
</evidence>
<dbReference type="OrthoDB" id="10253736at2759"/>
<comment type="similarity">
    <text evidence="2 12">Belongs to the short-chain dehydrogenases/reductases (SDR) family.</text>
</comment>
<dbReference type="PANTHER" id="PTHR24322">
    <property type="entry name" value="PKSB"/>
    <property type="match status" value="1"/>
</dbReference>
<organism evidence="13 14">
    <name type="scientific">Trichoplusia ni</name>
    <name type="common">Cabbage looper</name>
    <dbReference type="NCBI Taxonomy" id="7111"/>
    <lineage>
        <taxon>Eukaryota</taxon>
        <taxon>Metazoa</taxon>
        <taxon>Ecdysozoa</taxon>
        <taxon>Arthropoda</taxon>
        <taxon>Hexapoda</taxon>
        <taxon>Insecta</taxon>
        <taxon>Pterygota</taxon>
        <taxon>Neoptera</taxon>
        <taxon>Endopterygota</taxon>
        <taxon>Lepidoptera</taxon>
        <taxon>Glossata</taxon>
        <taxon>Ditrysia</taxon>
        <taxon>Noctuoidea</taxon>
        <taxon>Noctuidae</taxon>
        <taxon>Plusiinae</taxon>
        <taxon>Trichoplusia</taxon>
    </lineage>
</organism>
<dbReference type="FunFam" id="3.40.50.720:FF:000131">
    <property type="entry name" value="Short-chain dehydrogenase/reductase 3"/>
    <property type="match status" value="1"/>
</dbReference>
<keyword evidence="3" id="KW-0812">Transmembrane</keyword>